<evidence type="ECO:0000313" key="14">
    <source>
        <dbReference type="Proteomes" id="UP000652761"/>
    </source>
</evidence>
<dbReference type="PANTHER" id="PTHR45933">
    <property type="entry name" value="PROTEIN C2-DOMAIN ABA-RELATED 4"/>
    <property type="match status" value="1"/>
</dbReference>
<dbReference type="InterPro" id="IPR035892">
    <property type="entry name" value="C2_domain_sf"/>
</dbReference>
<organism evidence="13 14">
    <name type="scientific">Colocasia esculenta</name>
    <name type="common">Wild taro</name>
    <name type="synonym">Arum esculentum</name>
    <dbReference type="NCBI Taxonomy" id="4460"/>
    <lineage>
        <taxon>Eukaryota</taxon>
        <taxon>Viridiplantae</taxon>
        <taxon>Streptophyta</taxon>
        <taxon>Embryophyta</taxon>
        <taxon>Tracheophyta</taxon>
        <taxon>Spermatophyta</taxon>
        <taxon>Magnoliopsida</taxon>
        <taxon>Liliopsida</taxon>
        <taxon>Araceae</taxon>
        <taxon>Aroideae</taxon>
        <taxon>Colocasieae</taxon>
        <taxon>Colocasia</taxon>
    </lineage>
</organism>
<evidence type="ECO:0000259" key="12">
    <source>
        <dbReference type="PROSITE" id="PS50004"/>
    </source>
</evidence>
<evidence type="ECO:0000256" key="6">
    <source>
        <dbReference type="ARBA" id="ARBA00022723"/>
    </source>
</evidence>
<dbReference type="GO" id="GO:0005096">
    <property type="term" value="F:GTPase activator activity"/>
    <property type="evidence" value="ECO:0007669"/>
    <property type="project" value="UniProtKB-KW"/>
</dbReference>
<evidence type="ECO:0000256" key="8">
    <source>
        <dbReference type="ARBA" id="ARBA00023121"/>
    </source>
</evidence>
<dbReference type="SUPFAM" id="SSF49562">
    <property type="entry name" value="C2 domain (Calcium/lipid-binding domain, CaLB)"/>
    <property type="match status" value="2"/>
</dbReference>
<evidence type="ECO:0000256" key="10">
    <source>
        <dbReference type="ARBA" id="ARBA00023242"/>
    </source>
</evidence>
<dbReference type="Pfam" id="PF00168">
    <property type="entry name" value="C2"/>
    <property type="match status" value="2"/>
</dbReference>
<dbReference type="GO" id="GO:0005634">
    <property type="term" value="C:nucleus"/>
    <property type="evidence" value="ECO:0007669"/>
    <property type="project" value="UniProtKB-SubCell"/>
</dbReference>
<keyword evidence="5" id="KW-0938">Abscisic acid signaling pathway</keyword>
<keyword evidence="6" id="KW-0479">Metal-binding</keyword>
<evidence type="ECO:0000256" key="1">
    <source>
        <dbReference type="ARBA" id="ARBA00004123"/>
    </source>
</evidence>
<sequence>MGEKTMKMEQLLGLLRVRVDRGINLAVRDIFSSDPYVVFRMGKQKRKGAREGRNQGKLDGVECGFRERERERREMIKMEHVLGLLKVRVIRGDNLVKRDLRASDPYVLVTQGEQKLKTRVVRNNVNPVWNEELTLCILDPTLAVKLVVLDKDTFGSDDPMGHAEFDIQPLVEVVKMHVEGAPNNTVIKKITPSRSNCLADESKIYISDGKVVQDLILRLKDVESGEVELQLQWSLDVLFGHPRLPAAYARADSAVFFCTVGAAAASAPASTPDSATCNDLLRPANSGQSGS</sequence>
<dbReference type="OrthoDB" id="73919at2759"/>
<dbReference type="Proteomes" id="UP000652761">
    <property type="component" value="Unassembled WGS sequence"/>
</dbReference>
<evidence type="ECO:0000256" key="9">
    <source>
        <dbReference type="ARBA" id="ARBA00023136"/>
    </source>
</evidence>
<accession>A0A843VF33</accession>
<dbReference type="PROSITE" id="PS50004">
    <property type="entry name" value="C2"/>
    <property type="match status" value="1"/>
</dbReference>
<dbReference type="GO" id="GO:0008289">
    <property type="term" value="F:lipid binding"/>
    <property type="evidence" value="ECO:0007669"/>
    <property type="project" value="UniProtKB-KW"/>
</dbReference>
<evidence type="ECO:0000256" key="3">
    <source>
        <dbReference type="ARBA" id="ARBA00022468"/>
    </source>
</evidence>
<gene>
    <name evidence="13" type="ORF">Taro_023638</name>
</gene>
<evidence type="ECO:0000256" key="11">
    <source>
        <dbReference type="ARBA" id="ARBA00024037"/>
    </source>
</evidence>
<keyword evidence="10" id="KW-0539">Nucleus</keyword>
<keyword evidence="3" id="KW-0343">GTPase activation</keyword>
<dbReference type="InterPro" id="IPR044562">
    <property type="entry name" value="CAR1-11"/>
</dbReference>
<keyword evidence="7" id="KW-0106">Calcium</keyword>
<dbReference type="InterPro" id="IPR000008">
    <property type="entry name" value="C2_dom"/>
</dbReference>
<dbReference type="AlphaFoldDB" id="A0A843VF33"/>
<evidence type="ECO:0000256" key="4">
    <source>
        <dbReference type="ARBA" id="ARBA00022475"/>
    </source>
</evidence>
<evidence type="ECO:0000313" key="13">
    <source>
        <dbReference type="EMBL" id="MQL91033.1"/>
    </source>
</evidence>
<dbReference type="GO" id="GO:0046872">
    <property type="term" value="F:metal ion binding"/>
    <property type="evidence" value="ECO:0007669"/>
    <property type="project" value="UniProtKB-KW"/>
</dbReference>
<comment type="subcellular location">
    <subcellularLocation>
        <location evidence="2">Cell membrane</location>
    </subcellularLocation>
    <subcellularLocation>
        <location evidence="1">Nucleus</location>
    </subcellularLocation>
</comment>
<evidence type="ECO:0000256" key="5">
    <source>
        <dbReference type="ARBA" id="ARBA00022682"/>
    </source>
</evidence>
<proteinExistence type="inferred from homology"/>
<comment type="similarity">
    <text evidence="11">Belongs to the plant CAR protein family.</text>
</comment>
<dbReference type="GO" id="GO:0009738">
    <property type="term" value="P:abscisic acid-activated signaling pathway"/>
    <property type="evidence" value="ECO:0007669"/>
    <property type="project" value="UniProtKB-KW"/>
</dbReference>
<name>A0A843VF33_COLES</name>
<evidence type="ECO:0000256" key="7">
    <source>
        <dbReference type="ARBA" id="ARBA00022837"/>
    </source>
</evidence>
<dbReference type="SMART" id="SM00239">
    <property type="entry name" value="C2"/>
    <property type="match status" value="1"/>
</dbReference>
<protein>
    <recommendedName>
        <fullName evidence="12">C2 domain-containing protein</fullName>
    </recommendedName>
</protein>
<keyword evidence="14" id="KW-1185">Reference proteome</keyword>
<keyword evidence="4" id="KW-1003">Cell membrane</keyword>
<dbReference type="CDD" id="cd04038">
    <property type="entry name" value="C2_ArfGAP"/>
    <property type="match status" value="1"/>
</dbReference>
<evidence type="ECO:0000256" key="2">
    <source>
        <dbReference type="ARBA" id="ARBA00004236"/>
    </source>
</evidence>
<keyword evidence="9" id="KW-0472">Membrane</keyword>
<reference evidence="13" key="1">
    <citation type="submission" date="2017-07" db="EMBL/GenBank/DDBJ databases">
        <title>Taro Niue Genome Assembly and Annotation.</title>
        <authorList>
            <person name="Atibalentja N."/>
            <person name="Keating K."/>
            <person name="Fields C.J."/>
        </authorList>
    </citation>
    <scope>NUCLEOTIDE SEQUENCE</scope>
    <source>
        <strain evidence="13">Niue_2</strain>
        <tissue evidence="13">Leaf</tissue>
    </source>
</reference>
<dbReference type="GO" id="GO:0005886">
    <property type="term" value="C:plasma membrane"/>
    <property type="evidence" value="ECO:0007669"/>
    <property type="project" value="UniProtKB-SubCell"/>
</dbReference>
<dbReference type="PANTHER" id="PTHR45933:SF5">
    <property type="entry name" value="PROTEIN C2-DOMAIN ABA-RELATED 4"/>
    <property type="match status" value="1"/>
</dbReference>
<comment type="caution">
    <text evidence="13">The sequence shown here is derived from an EMBL/GenBank/DDBJ whole genome shotgun (WGS) entry which is preliminary data.</text>
</comment>
<dbReference type="Gene3D" id="2.60.40.150">
    <property type="entry name" value="C2 domain"/>
    <property type="match status" value="2"/>
</dbReference>
<keyword evidence="8" id="KW-0446">Lipid-binding</keyword>
<dbReference type="EMBL" id="NMUH01001296">
    <property type="protein sequence ID" value="MQL91033.1"/>
    <property type="molecule type" value="Genomic_DNA"/>
</dbReference>
<feature type="domain" description="C2" evidence="12">
    <location>
        <begin position="66"/>
        <end position="180"/>
    </location>
</feature>